<sequence length="64" mass="7040">MTPECRLCEHDVAHCHGTVILHVTTRPECTEPDCETPEFVHAFTIDCSAVGCACDVIAVERRAI</sequence>
<keyword evidence="2" id="KW-1185">Reference proteome</keyword>
<accession>A0A7I7QJW3</accession>
<gene>
    <name evidence="1" type="ORF">MSEDJ_06600</name>
</gene>
<protein>
    <submittedName>
        <fullName evidence="1">Uncharacterized protein</fullName>
    </submittedName>
</protein>
<organism evidence="1 2">
    <name type="scientific">Mycolicibacterium sediminis</name>
    <dbReference type="NCBI Taxonomy" id="1286180"/>
    <lineage>
        <taxon>Bacteria</taxon>
        <taxon>Bacillati</taxon>
        <taxon>Actinomycetota</taxon>
        <taxon>Actinomycetes</taxon>
        <taxon>Mycobacteriales</taxon>
        <taxon>Mycobacteriaceae</taxon>
        <taxon>Mycolicibacterium</taxon>
    </lineage>
</organism>
<dbReference type="EMBL" id="AP022588">
    <property type="protein sequence ID" value="BBY26564.1"/>
    <property type="molecule type" value="Genomic_DNA"/>
</dbReference>
<proteinExistence type="predicted"/>
<evidence type="ECO:0000313" key="2">
    <source>
        <dbReference type="Proteomes" id="UP000467193"/>
    </source>
</evidence>
<name>A0A7I7QJW3_9MYCO</name>
<dbReference type="Proteomes" id="UP000467193">
    <property type="component" value="Chromosome"/>
</dbReference>
<reference evidence="1 2" key="1">
    <citation type="journal article" date="2019" name="Emerg. Microbes Infect.">
        <title>Comprehensive subspecies identification of 175 nontuberculous mycobacteria species based on 7547 genomic profiles.</title>
        <authorList>
            <person name="Matsumoto Y."/>
            <person name="Kinjo T."/>
            <person name="Motooka D."/>
            <person name="Nabeya D."/>
            <person name="Jung N."/>
            <person name="Uechi K."/>
            <person name="Horii T."/>
            <person name="Iida T."/>
            <person name="Fujita J."/>
            <person name="Nakamura S."/>
        </authorList>
    </citation>
    <scope>NUCLEOTIDE SEQUENCE [LARGE SCALE GENOMIC DNA]</scope>
    <source>
        <strain evidence="1 2">JCM 17899</strain>
    </source>
</reference>
<evidence type="ECO:0000313" key="1">
    <source>
        <dbReference type="EMBL" id="BBY26564.1"/>
    </source>
</evidence>
<dbReference type="AlphaFoldDB" id="A0A7I7QJW3"/>
<dbReference type="KEGG" id="msei:MSEDJ_06600"/>